<organism evidence="2">
    <name type="scientific">Timema monikensis</name>
    <dbReference type="NCBI Taxonomy" id="170555"/>
    <lineage>
        <taxon>Eukaryota</taxon>
        <taxon>Metazoa</taxon>
        <taxon>Ecdysozoa</taxon>
        <taxon>Arthropoda</taxon>
        <taxon>Hexapoda</taxon>
        <taxon>Insecta</taxon>
        <taxon>Pterygota</taxon>
        <taxon>Neoptera</taxon>
        <taxon>Polyneoptera</taxon>
        <taxon>Phasmatodea</taxon>
        <taxon>Timematodea</taxon>
        <taxon>Timematoidea</taxon>
        <taxon>Timematidae</taxon>
        <taxon>Timema</taxon>
    </lineage>
</organism>
<feature type="region of interest" description="Disordered" evidence="1">
    <location>
        <begin position="74"/>
        <end position="97"/>
    </location>
</feature>
<name>A0A7R9HS47_9NEOP</name>
<evidence type="ECO:0000313" key="2">
    <source>
        <dbReference type="EMBL" id="CAD7432949.1"/>
    </source>
</evidence>
<reference evidence="2" key="1">
    <citation type="submission" date="2020-11" db="EMBL/GenBank/DDBJ databases">
        <authorList>
            <person name="Tran Van P."/>
        </authorList>
    </citation>
    <scope>NUCLEOTIDE SEQUENCE</scope>
</reference>
<dbReference type="EMBL" id="OB796011">
    <property type="protein sequence ID" value="CAD7432949.1"/>
    <property type="molecule type" value="Genomic_DNA"/>
</dbReference>
<protein>
    <submittedName>
        <fullName evidence="2">Uncharacterized protein</fullName>
    </submittedName>
</protein>
<gene>
    <name evidence="2" type="ORF">TMSB3V08_LOCUS9640</name>
</gene>
<feature type="compositionally biased region" description="Pro residues" evidence="1">
    <location>
        <begin position="78"/>
        <end position="89"/>
    </location>
</feature>
<sequence>MHVNKITYLYLIVLGYAPMSPHLGYAMSGVQSEYPAGTYTPYPTGGYPCGGGGGYPATGYPSAPVSSGYSPGPCYSTMPPPQHAPPQPLDKPLGPKDDGYEEVQFIASVPEFLWKLSGKPPDLPIISSPVYCQCDALEQRFPTWGPRKITISSGRDSSGNRMPTITVSSDHDSFGNRMLTISVSSGRDSSGNRMLKITVSSGRDSSGYCKLKITISSGRDSSGNRVLTISVFSDHDSSGYCKLKITISSGHDSYSN</sequence>
<evidence type="ECO:0000256" key="1">
    <source>
        <dbReference type="SAM" id="MobiDB-lite"/>
    </source>
</evidence>
<accession>A0A7R9HS47</accession>
<dbReference type="AlphaFoldDB" id="A0A7R9HS47"/>
<proteinExistence type="predicted"/>